<dbReference type="InterPro" id="IPR001525">
    <property type="entry name" value="C5_MeTfrase"/>
</dbReference>
<comment type="similarity">
    <text evidence="6">Belongs to the class I-like SAM-binding methyltransferase superfamily. C5-methyltransferase family.</text>
</comment>
<feature type="active site" evidence="6">
    <location>
        <position position="97"/>
    </location>
</feature>
<keyword evidence="3 6" id="KW-0808">Transferase</keyword>
<dbReference type="EMBL" id="JAYMFH010000006">
    <property type="protein sequence ID" value="MEC4294940.1"/>
    <property type="molecule type" value="Genomic_DNA"/>
</dbReference>
<keyword evidence="5" id="KW-0680">Restriction system</keyword>
<dbReference type="Pfam" id="PF00145">
    <property type="entry name" value="DNA_methylase"/>
    <property type="match status" value="1"/>
</dbReference>
<dbReference type="PANTHER" id="PTHR46098">
    <property type="entry name" value="TRNA (CYTOSINE(38)-C(5))-METHYLTRANSFERASE"/>
    <property type="match status" value="1"/>
</dbReference>
<keyword evidence="2 6" id="KW-0489">Methyltransferase</keyword>
<evidence type="ECO:0000256" key="5">
    <source>
        <dbReference type="ARBA" id="ARBA00022747"/>
    </source>
</evidence>
<dbReference type="PANTHER" id="PTHR46098:SF1">
    <property type="entry name" value="TRNA (CYTOSINE(38)-C(5))-METHYLTRANSFERASE"/>
    <property type="match status" value="1"/>
</dbReference>
<dbReference type="Gene3D" id="3.40.50.150">
    <property type="entry name" value="Vaccinia Virus protein VP39"/>
    <property type="match status" value="1"/>
</dbReference>
<evidence type="ECO:0000256" key="4">
    <source>
        <dbReference type="ARBA" id="ARBA00022691"/>
    </source>
</evidence>
<evidence type="ECO:0000256" key="1">
    <source>
        <dbReference type="ARBA" id="ARBA00011975"/>
    </source>
</evidence>
<keyword evidence="4 6" id="KW-0949">S-adenosyl-L-methionine</keyword>
<dbReference type="InterPro" id="IPR029063">
    <property type="entry name" value="SAM-dependent_MTases_sf"/>
</dbReference>
<accession>A0ABU6IYT1</accession>
<evidence type="ECO:0000256" key="2">
    <source>
        <dbReference type="ARBA" id="ARBA00022603"/>
    </source>
</evidence>
<evidence type="ECO:0000256" key="6">
    <source>
        <dbReference type="PROSITE-ProRule" id="PRU01016"/>
    </source>
</evidence>
<name>A0ABU6IYT1_9ACTN</name>
<dbReference type="PROSITE" id="PS51679">
    <property type="entry name" value="SAM_MT_C5"/>
    <property type="match status" value="1"/>
</dbReference>
<evidence type="ECO:0000313" key="7">
    <source>
        <dbReference type="EMBL" id="MEC4294940.1"/>
    </source>
</evidence>
<keyword evidence="8" id="KW-1185">Reference proteome</keyword>
<protein>
    <recommendedName>
        <fullName evidence="1">DNA (cytosine-5-)-methyltransferase</fullName>
        <ecNumber evidence="1">2.1.1.37</ecNumber>
    </recommendedName>
</protein>
<dbReference type="SUPFAM" id="SSF53335">
    <property type="entry name" value="S-adenosyl-L-methionine-dependent methyltransferases"/>
    <property type="match status" value="1"/>
</dbReference>
<dbReference type="GO" id="GO:0003886">
    <property type="term" value="F:DNA (cytosine-5-)-methyltransferase activity"/>
    <property type="evidence" value="ECO:0007669"/>
    <property type="project" value="UniProtKB-EC"/>
</dbReference>
<organism evidence="7 8">
    <name type="scientific">Adlercreutzia shanghongiae</name>
    <dbReference type="NCBI Taxonomy" id="3111773"/>
    <lineage>
        <taxon>Bacteria</taxon>
        <taxon>Bacillati</taxon>
        <taxon>Actinomycetota</taxon>
        <taxon>Coriobacteriia</taxon>
        <taxon>Eggerthellales</taxon>
        <taxon>Eggerthellaceae</taxon>
        <taxon>Adlercreutzia</taxon>
    </lineage>
</organism>
<evidence type="ECO:0000313" key="8">
    <source>
        <dbReference type="Proteomes" id="UP001343724"/>
    </source>
</evidence>
<dbReference type="GO" id="GO:0032259">
    <property type="term" value="P:methylation"/>
    <property type="evidence" value="ECO:0007669"/>
    <property type="project" value="UniProtKB-KW"/>
</dbReference>
<evidence type="ECO:0000256" key="3">
    <source>
        <dbReference type="ARBA" id="ARBA00022679"/>
    </source>
</evidence>
<dbReference type="EC" id="2.1.1.37" evidence="1"/>
<gene>
    <name evidence="7" type="primary">dcm</name>
    <name evidence="7" type="ORF">VJ920_06430</name>
</gene>
<comment type="caution">
    <text evidence="7">The sequence shown here is derived from an EMBL/GenBank/DDBJ whole genome shotgun (WGS) entry which is preliminary data.</text>
</comment>
<dbReference type="NCBIfam" id="TIGR00675">
    <property type="entry name" value="dcm"/>
    <property type="match status" value="1"/>
</dbReference>
<proteinExistence type="inferred from homology"/>
<dbReference type="RefSeq" id="WP_326454655.1">
    <property type="nucleotide sequence ID" value="NZ_JAYMFH010000006.1"/>
</dbReference>
<dbReference type="Proteomes" id="UP001343724">
    <property type="component" value="Unassembled WGS sequence"/>
</dbReference>
<reference evidence="7 8" key="1">
    <citation type="submission" date="2024-01" db="EMBL/GenBank/DDBJ databases">
        <title>novel species in genus Adlercreutzia.</title>
        <authorList>
            <person name="Liu X."/>
        </authorList>
    </citation>
    <scope>NUCLEOTIDE SEQUENCE [LARGE SCALE GENOMIC DNA]</scope>
    <source>
        <strain evidence="7 8">R22</strain>
    </source>
</reference>
<dbReference type="InterPro" id="IPR050750">
    <property type="entry name" value="C5-MTase"/>
</dbReference>
<sequence>MAELFAGVGGFRLALEGYESEEYPQFNRAPSGRFETVWANQWEPPGTKTKQFAWRCYEARFGEGSCVNEDINKVLDDYEAGRVDIPDFQLLVGGFPCQDYSVAKPLSKSGGIDGKKGVLWWDIYRLLHLKEPKYVILENVDRLLKSPASQRGRDFAIMLSCFGDLGYSVEWHVVNSAEYGASQRRKRVYLYAEKTHETWDLEARLEDGVLAEALPIKDFSAMSSFDIPDDPYEATQSFNLNGKKSPFLTNGVMQDFHVVTVDAQSAYEGDLGKLGDVIVPEGEVPEEFFVEDEKLDKWKYLKGSKREERVDKRTGFTYWYTEGSMAFPDLLTNPSRTILTGEGGSGASRFKHIVEIDGRYRRLVPDELDQLQDFPKGWTDTGMTDGQRAFCMGNALVVRIPHAIGKVLSRRHFQESL</sequence>